<dbReference type="InterPro" id="IPR036388">
    <property type="entry name" value="WH-like_DNA-bd_sf"/>
</dbReference>
<evidence type="ECO:0000256" key="1">
    <source>
        <dbReference type="ARBA" id="ARBA00010641"/>
    </source>
</evidence>
<dbReference type="Gene3D" id="1.10.1740.10">
    <property type="match status" value="1"/>
</dbReference>
<dbReference type="InterPro" id="IPR007627">
    <property type="entry name" value="RNA_pol_sigma70_r2"/>
</dbReference>
<dbReference type="NCBIfam" id="TIGR02937">
    <property type="entry name" value="sigma70-ECF"/>
    <property type="match status" value="1"/>
</dbReference>
<dbReference type="KEGG" id="qdo:H9Q78_13025"/>
<keyword evidence="2" id="KW-0805">Transcription regulation</keyword>
<protein>
    <submittedName>
        <fullName evidence="7">Sigma-70 family RNA polymerase sigma factor</fullName>
    </submittedName>
</protein>
<dbReference type="RefSeq" id="WP_249302263.1">
    <property type="nucleotide sequence ID" value="NZ_CP060634.1"/>
</dbReference>
<evidence type="ECO:0000259" key="5">
    <source>
        <dbReference type="Pfam" id="PF04542"/>
    </source>
</evidence>
<dbReference type="InterPro" id="IPR013249">
    <property type="entry name" value="RNA_pol_sigma70_r4_t2"/>
</dbReference>
<dbReference type="Gene3D" id="1.10.10.10">
    <property type="entry name" value="Winged helix-like DNA-binding domain superfamily/Winged helix DNA-binding domain"/>
    <property type="match status" value="1"/>
</dbReference>
<dbReference type="InterPro" id="IPR013324">
    <property type="entry name" value="RNA_pol_sigma_r3/r4-like"/>
</dbReference>
<accession>A0A7G9G3F9</accession>
<dbReference type="EMBL" id="CP060634">
    <property type="protein sequence ID" value="QNM05341.1"/>
    <property type="molecule type" value="Genomic_DNA"/>
</dbReference>
<dbReference type="GO" id="GO:0006352">
    <property type="term" value="P:DNA-templated transcription initiation"/>
    <property type="evidence" value="ECO:0007669"/>
    <property type="project" value="InterPro"/>
</dbReference>
<reference evidence="7 8" key="1">
    <citation type="submission" date="2020-08" db="EMBL/GenBank/DDBJ databases">
        <authorList>
            <person name="Liu C."/>
            <person name="Sun Q."/>
        </authorList>
    </citation>
    <scope>NUCLEOTIDE SEQUENCE [LARGE SCALE GENOMIC DNA]</scope>
    <source>
        <strain evidence="7 8">NSJ-38</strain>
    </source>
</reference>
<dbReference type="CDD" id="cd06171">
    <property type="entry name" value="Sigma70_r4"/>
    <property type="match status" value="1"/>
</dbReference>
<organism evidence="7 8">
    <name type="scientific">Qiania dongpingensis</name>
    <dbReference type="NCBI Taxonomy" id="2763669"/>
    <lineage>
        <taxon>Bacteria</taxon>
        <taxon>Bacillati</taxon>
        <taxon>Bacillota</taxon>
        <taxon>Clostridia</taxon>
        <taxon>Lachnospirales</taxon>
        <taxon>Lachnospiraceae</taxon>
        <taxon>Qiania</taxon>
    </lineage>
</organism>
<dbReference type="PANTHER" id="PTHR43133">
    <property type="entry name" value="RNA POLYMERASE ECF-TYPE SIGMA FACTO"/>
    <property type="match status" value="1"/>
</dbReference>
<dbReference type="GO" id="GO:0016987">
    <property type="term" value="F:sigma factor activity"/>
    <property type="evidence" value="ECO:0007669"/>
    <property type="project" value="UniProtKB-KW"/>
</dbReference>
<evidence type="ECO:0000256" key="2">
    <source>
        <dbReference type="ARBA" id="ARBA00023015"/>
    </source>
</evidence>
<proteinExistence type="inferred from homology"/>
<dbReference type="GO" id="GO:0003677">
    <property type="term" value="F:DNA binding"/>
    <property type="evidence" value="ECO:0007669"/>
    <property type="project" value="InterPro"/>
</dbReference>
<dbReference type="Pfam" id="PF04542">
    <property type="entry name" value="Sigma70_r2"/>
    <property type="match status" value="1"/>
</dbReference>
<dbReference type="InterPro" id="IPR013325">
    <property type="entry name" value="RNA_pol_sigma_r2"/>
</dbReference>
<dbReference type="InterPro" id="IPR039425">
    <property type="entry name" value="RNA_pol_sigma-70-like"/>
</dbReference>
<gene>
    <name evidence="7" type="ORF">H9Q78_13025</name>
</gene>
<evidence type="ECO:0000256" key="3">
    <source>
        <dbReference type="ARBA" id="ARBA00023082"/>
    </source>
</evidence>
<dbReference type="SUPFAM" id="SSF88946">
    <property type="entry name" value="Sigma2 domain of RNA polymerase sigma factors"/>
    <property type="match status" value="1"/>
</dbReference>
<feature type="domain" description="RNA polymerase sigma-70 region 2" evidence="5">
    <location>
        <begin position="14"/>
        <end position="81"/>
    </location>
</feature>
<dbReference type="SUPFAM" id="SSF88659">
    <property type="entry name" value="Sigma3 and sigma4 domains of RNA polymerase sigma factors"/>
    <property type="match status" value="1"/>
</dbReference>
<sequence length="180" mass="21106">MSVDLESKDGISCMYEQYFPKIYNYVYYRVYDHEICGDIVSGIFLKVLEHARDYDPQKAGFSTWIYAIARHAVVDYYRRARQPADNLDDFMDTLACSLDFEEAYRIYSEEMHGEIMSLLGVLSETEQNVIYMRYFEGRSGRETAFSLGLNPSTERTLHGRALKKMLRFFREQGISLEDMV</sequence>
<name>A0A7G9G3F9_9FIRM</name>
<evidence type="ECO:0000256" key="4">
    <source>
        <dbReference type="ARBA" id="ARBA00023163"/>
    </source>
</evidence>
<evidence type="ECO:0000313" key="8">
    <source>
        <dbReference type="Proteomes" id="UP000515823"/>
    </source>
</evidence>
<feature type="domain" description="RNA polymerase sigma factor 70 region 4 type 2" evidence="6">
    <location>
        <begin position="113"/>
        <end position="165"/>
    </location>
</feature>
<evidence type="ECO:0000259" key="6">
    <source>
        <dbReference type="Pfam" id="PF08281"/>
    </source>
</evidence>
<keyword evidence="4" id="KW-0804">Transcription</keyword>
<dbReference type="PANTHER" id="PTHR43133:SF57">
    <property type="entry name" value="RNA POLYMERASE SIGMA-70 FACTOR"/>
    <property type="match status" value="1"/>
</dbReference>
<dbReference type="Pfam" id="PF08281">
    <property type="entry name" value="Sigma70_r4_2"/>
    <property type="match status" value="1"/>
</dbReference>
<dbReference type="AlphaFoldDB" id="A0A7G9G3F9"/>
<dbReference type="InterPro" id="IPR014284">
    <property type="entry name" value="RNA_pol_sigma-70_dom"/>
</dbReference>
<keyword evidence="3" id="KW-0731">Sigma factor</keyword>
<keyword evidence="8" id="KW-1185">Reference proteome</keyword>
<comment type="similarity">
    <text evidence="1">Belongs to the sigma-70 factor family. ECF subfamily.</text>
</comment>
<dbReference type="Proteomes" id="UP000515823">
    <property type="component" value="Chromosome"/>
</dbReference>
<evidence type="ECO:0000313" key="7">
    <source>
        <dbReference type="EMBL" id="QNM05341.1"/>
    </source>
</evidence>